<comment type="caution">
    <text evidence="2">The sequence shown here is derived from an EMBL/GenBank/DDBJ whole genome shotgun (WGS) entry which is preliminary data.</text>
</comment>
<accession>A0A919W7G4</accession>
<feature type="transmembrane region" description="Helical" evidence="1">
    <location>
        <begin position="35"/>
        <end position="59"/>
    </location>
</feature>
<evidence type="ECO:0000313" key="2">
    <source>
        <dbReference type="EMBL" id="GIM89106.1"/>
    </source>
</evidence>
<organism evidence="2 3">
    <name type="scientific">Paractinoplanes toevensis</name>
    <dbReference type="NCBI Taxonomy" id="571911"/>
    <lineage>
        <taxon>Bacteria</taxon>
        <taxon>Bacillati</taxon>
        <taxon>Actinomycetota</taxon>
        <taxon>Actinomycetes</taxon>
        <taxon>Micromonosporales</taxon>
        <taxon>Micromonosporaceae</taxon>
        <taxon>Paractinoplanes</taxon>
    </lineage>
</organism>
<sequence>MRLVKFVIRYEIRLWIALFRWVLRRPPRLPAGTARFHYSGAVTMILAVLLFVSAIEIPILHLMLPWETVRVISVIIGCYGLFWMVGLLATMRVYPHLVGPDGLRIRNSITLDLPIAWPDVESIRVRPRSMPPGGQTQVEDGVLSLGMASGTTVDLVLARPLVVPVKKTRGEPVTQIRFHADDADGLVAAARAVLHTEVS</sequence>
<dbReference type="RefSeq" id="WP_213005083.1">
    <property type="nucleotide sequence ID" value="NZ_BOQN01000011.1"/>
</dbReference>
<gene>
    <name evidence="2" type="ORF">Ato02nite_008990</name>
</gene>
<dbReference type="Proteomes" id="UP000677082">
    <property type="component" value="Unassembled WGS sequence"/>
</dbReference>
<keyword evidence="1" id="KW-0812">Transmembrane</keyword>
<dbReference type="EMBL" id="BOQN01000011">
    <property type="protein sequence ID" value="GIM89106.1"/>
    <property type="molecule type" value="Genomic_DNA"/>
</dbReference>
<keyword evidence="1" id="KW-0472">Membrane</keyword>
<keyword evidence="3" id="KW-1185">Reference proteome</keyword>
<protein>
    <submittedName>
        <fullName evidence="2">Uncharacterized protein</fullName>
    </submittedName>
</protein>
<evidence type="ECO:0000313" key="3">
    <source>
        <dbReference type="Proteomes" id="UP000677082"/>
    </source>
</evidence>
<dbReference type="AlphaFoldDB" id="A0A919W7G4"/>
<evidence type="ECO:0000256" key="1">
    <source>
        <dbReference type="SAM" id="Phobius"/>
    </source>
</evidence>
<feature type="transmembrane region" description="Helical" evidence="1">
    <location>
        <begin position="71"/>
        <end position="94"/>
    </location>
</feature>
<reference evidence="2 3" key="1">
    <citation type="submission" date="2021-03" db="EMBL/GenBank/DDBJ databases">
        <title>Whole genome shotgun sequence of Actinoplanes toevensis NBRC 105298.</title>
        <authorList>
            <person name="Komaki H."/>
            <person name="Tamura T."/>
        </authorList>
    </citation>
    <scope>NUCLEOTIDE SEQUENCE [LARGE SCALE GENOMIC DNA]</scope>
    <source>
        <strain evidence="2 3">NBRC 105298</strain>
    </source>
</reference>
<keyword evidence="1" id="KW-1133">Transmembrane helix</keyword>
<name>A0A919W7G4_9ACTN</name>
<proteinExistence type="predicted"/>